<organism evidence="5 6">
    <name type="scientific">Endobacterium cereale</name>
    <dbReference type="NCBI Taxonomy" id="2663029"/>
    <lineage>
        <taxon>Bacteria</taxon>
        <taxon>Pseudomonadati</taxon>
        <taxon>Pseudomonadota</taxon>
        <taxon>Alphaproteobacteria</taxon>
        <taxon>Hyphomicrobiales</taxon>
        <taxon>Rhizobiaceae</taxon>
        <taxon>Endobacterium</taxon>
    </lineage>
</organism>
<feature type="transmembrane region" description="Helical" evidence="3">
    <location>
        <begin position="118"/>
        <end position="135"/>
    </location>
</feature>
<dbReference type="EMBL" id="WIXI01000022">
    <property type="protein sequence ID" value="MQY44661.1"/>
    <property type="molecule type" value="Genomic_DNA"/>
</dbReference>
<name>A0A6A8A752_9HYPH</name>
<gene>
    <name evidence="5" type="ORF">GAO09_01055</name>
</gene>
<evidence type="ECO:0000256" key="1">
    <source>
        <dbReference type="ARBA" id="ARBA00012528"/>
    </source>
</evidence>
<evidence type="ECO:0000256" key="2">
    <source>
        <dbReference type="ARBA" id="ARBA00034247"/>
    </source>
</evidence>
<keyword evidence="3" id="KW-1133">Transmembrane helix</keyword>
<evidence type="ECO:0000259" key="4">
    <source>
        <dbReference type="PROSITE" id="PS50887"/>
    </source>
</evidence>
<evidence type="ECO:0000313" key="5">
    <source>
        <dbReference type="EMBL" id="MQY44661.1"/>
    </source>
</evidence>
<comment type="caution">
    <text evidence="5">The sequence shown here is derived from an EMBL/GenBank/DDBJ whole genome shotgun (WGS) entry which is preliminary data.</text>
</comment>
<dbReference type="AlphaFoldDB" id="A0A6A8A752"/>
<dbReference type="SMART" id="SM00267">
    <property type="entry name" value="GGDEF"/>
    <property type="match status" value="1"/>
</dbReference>
<dbReference type="FunFam" id="3.30.70.270:FF:000001">
    <property type="entry name" value="Diguanylate cyclase domain protein"/>
    <property type="match status" value="1"/>
</dbReference>
<dbReference type="GO" id="GO:0005886">
    <property type="term" value="C:plasma membrane"/>
    <property type="evidence" value="ECO:0007669"/>
    <property type="project" value="TreeGrafter"/>
</dbReference>
<feature type="transmembrane region" description="Helical" evidence="3">
    <location>
        <begin position="62"/>
        <end position="83"/>
    </location>
</feature>
<feature type="transmembrane region" description="Helical" evidence="3">
    <location>
        <begin position="6"/>
        <end position="28"/>
    </location>
</feature>
<dbReference type="InterPro" id="IPR050469">
    <property type="entry name" value="Diguanylate_Cyclase"/>
</dbReference>
<dbReference type="EC" id="2.7.7.65" evidence="1"/>
<dbReference type="InterPro" id="IPR029787">
    <property type="entry name" value="Nucleotide_cyclase"/>
</dbReference>
<feature type="transmembrane region" description="Helical" evidence="3">
    <location>
        <begin position="147"/>
        <end position="170"/>
    </location>
</feature>
<comment type="catalytic activity">
    <reaction evidence="2">
        <text>2 GTP = 3',3'-c-di-GMP + 2 diphosphate</text>
        <dbReference type="Rhea" id="RHEA:24898"/>
        <dbReference type="ChEBI" id="CHEBI:33019"/>
        <dbReference type="ChEBI" id="CHEBI:37565"/>
        <dbReference type="ChEBI" id="CHEBI:58805"/>
        <dbReference type="EC" id="2.7.7.65"/>
    </reaction>
</comment>
<feature type="transmembrane region" description="Helical" evidence="3">
    <location>
        <begin position="190"/>
        <end position="209"/>
    </location>
</feature>
<keyword evidence="6" id="KW-1185">Reference proteome</keyword>
<feature type="transmembrane region" description="Helical" evidence="3">
    <location>
        <begin position="35"/>
        <end position="56"/>
    </location>
</feature>
<accession>A0A6A8A752</accession>
<dbReference type="Pfam" id="PF00990">
    <property type="entry name" value="GGDEF"/>
    <property type="match status" value="1"/>
</dbReference>
<dbReference type="SUPFAM" id="SSF55073">
    <property type="entry name" value="Nucleotide cyclase"/>
    <property type="match status" value="1"/>
</dbReference>
<evidence type="ECO:0000313" key="6">
    <source>
        <dbReference type="Proteomes" id="UP000435138"/>
    </source>
</evidence>
<reference evidence="5 6" key="1">
    <citation type="submission" date="2019-11" db="EMBL/GenBank/DDBJ databases">
        <title>Genome analysis of Rhizobacterium cereale a novel genus and species isolated from maize roots in North Spain.</title>
        <authorList>
            <person name="Menendez E."/>
            <person name="Flores-Felix J.D."/>
            <person name="Ramirez-Bahena M.-H."/>
            <person name="Igual J.M."/>
            <person name="Garcia-Fraile P."/>
            <person name="Peix A."/>
            <person name="Velazquez E."/>
        </authorList>
    </citation>
    <scope>NUCLEOTIDE SEQUENCE [LARGE SCALE GENOMIC DNA]</scope>
    <source>
        <strain evidence="5 6">RZME27</strain>
    </source>
</reference>
<dbReference type="InterPro" id="IPR043128">
    <property type="entry name" value="Rev_trsase/Diguanyl_cyclase"/>
</dbReference>
<protein>
    <recommendedName>
        <fullName evidence="1">diguanylate cyclase</fullName>
        <ecNumber evidence="1">2.7.7.65</ecNumber>
    </recommendedName>
</protein>
<dbReference type="GO" id="GO:0052621">
    <property type="term" value="F:diguanylate cyclase activity"/>
    <property type="evidence" value="ECO:0007669"/>
    <property type="project" value="UniProtKB-EC"/>
</dbReference>
<proteinExistence type="predicted"/>
<dbReference type="RefSeq" id="WP_153352215.1">
    <property type="nucleotide sequence ID" value="NZ_JAYKOO010000003.1"/>
</dbReference>
<dbReference type="PANTHER" id="PTHR45138:SF9">
    <property type="entry name" value="DIGUANYLATE CYCLASE DGCM-RELATED"/>
    <property type="match status" value="1"/>
</dbReference>
<feature type="domain" description="GGDEF" evidence="4">
    <location>
        <begin position="246"/>
        <end position="378"/>
    </location>
</feature>
<dbReference type="Proteomes" id="UP000435138">
    <property type="component" value="Unassembled WGS sequence"/>
</dbReference>
<dbReference type="InterPro" id="IPR000160">
    <property type="entry name" value="GGDEF_dom"/>
</dbReference>
<keyword evidence="3" id="KW-0812">Transmembrane</keyword>
<dbReference type="Gene3D" id="3.30.70.270">
    <property type="match status" value="1"/>
</dbReference>
<keyword evidence="3" id="KW-0472">Membrane</keyword>
<dbReference type="CDD" id="cd01949">
    <property type="entry name" value="GGDEF"/>
    <property type="match status" value="1"/>
</dbReference>
<dbReference type="GO" id="GO:1902201">
    <property type="term" value="P:negative regulation of bacterial-type flagellum-dependent cell motility"/>
    <property type="evidence" value="ECO:0007669"/>
    <property type="project" value="TreeGrafter"/>
</dbReference>
<evidence type="ECO:0000256" key="3">
    <source>
        <dbReference type="SAM" id="Phobius"/>
    </source>
</evidence>
<dbReference type="GO" id="GO:0043709">
    <property type="term" value="P:cell adhesion involved in single-species biofilm formation"/>
    <property type="evidence" value="ECO:0007669"/>
    <property type="project" value="TreeGrafter"/>
</dbReference>
<dbReference type="NCBIfam" id="TIGR00254">
    <property type="entry name" value="GGDEF"/>
    <property type="match status" value="1"/>
</dbReference>
<feature type="transmembrane region" description="Helical" evidence="3">
    <location>
        <begin position="95"/>
        <end position="112"/>
    </location>
</feature>
<dbReference type="PROSITE" id="PS50887">
    <property type="entry name" value="GGDEF"/>
    <property type="match status" value="1"/>
</dbReference>
<dbReference type="PANTHER" id="PTHR45138">
    <property type="entry name" value="REGULATORY COMPONENTS OF SENSORY TRANSDUCTION SYSTEM"/>
    <property type="match status" value="1"/>
</dbReference>
<sequence length="391" mass="42404">MMLDYNSLLLALGFSAICLLVALFATWASRRSDSFMLTWVVSLALTIVGIFCYSAYTLEAGLVIGAISYFFIMAGFSVMYAAGCQFRSGRSPLRVSLVAGSIVMLLGLPAMLMGYDGISIIVMNVTTAVLLTAAAREYWLVRHEAPGPLVGMASLYATAGVSFALCAFVLIRDQQWVIGHAPQNWAEKLNIAICIASMTGVGAFSLALHQWRLAAFHRREALTDPLTGLLNRRAVFEEFGTVRIDQSTAVIVFDIDRFKSINDQHGHAAGDMVIRAFAEEMKVKAERDTVARLGGEEFVVIVRNVLPGRAERIAERIRRGFAERMIAVGEKSVSCTASAGVAFGAAEGRSFDAVLNLADGALYEAKRAGRNRVEVAGFLHAIDLDEVRTSA</sequence>